<evidence type="ECO:0000313" key="3">
    <source>
        <dbReference type="EMBL" id="KAH3698070.1"/>
    </source>
</evidence>
<dbReference type="EMBL" id="JAIWYP010000016">
    <property type="protein sequence ID" value="KAH3698070.1"/>
    <property type="molecule type" value="Genomic_DNA"/>
</dbReference>
<evidence type="ECO:0000256" key="2">
    <source>
        <dbReference type="SAM" id="SignalP"/>
    </source>
</evidence>
<organism evidence="3 4">
    <name type="scientific">Dreissena polymorpha</name>
    <name type="common">Zebra mussel</name>
    <name type="synonym">Mytilus polymorpha</name>
    <dbReference type="NCBI Taxonomy" id="45954"/>
    <lineage>
        <taxon>Eukaryota</taxon>
        <taxon>Metazoa</taxon>
        <taxon>Spiralia</taxon>
        <taxon>Lophotrochozoa</taxon>
        <taxon>Mollusca</taxon>
        <taxon>Bivalvia</taxon>
        <taxon>Autobranchia</taxon>
        <taxon>Heteroconchia</taxon>
        <taxon>Euheterodonta</taxon>
        <taxon>Imparidentia</taxon>
        <taxon>Neoheterodontei</taxon>
        <taxon>Myida</taxon>
        <taxon>Dreissenoidea</taxon>
        <taxon>Dreissenidae</taxon>
        <taxon>Dreissena</taxon>
    </lineage>
</organism>
<feature type="signal peptide" evidence="2">
    <location>
        <begin position="1"/>
        <end position="21"/>
    </location>
</feature>
<comment type="caution">
    <text evidence="3">The sequence shown here is derived from an EMBL/GenBank/DDBJ whole genome shotgun (WGS) entry which is preliminary data.</text>
</comment>
<reference evidence="3" key="2">
    <citation type="submission" date="2020-11" db="EMBL/GenBank/DDBJ databases">
        <authorList>
            <person name="McCartney M.A."/>
            <person name="Auch B."/>
            <person name="Kono T."/>
            <person name="Mallez S."/>
            <person name="Becker A."/>
            <person name="Gohl D.M."/>
            <person name="Silverstein K.A.T."/>
            <person name="Koren S."/>
            <person name="Bechman K.B."/>
            <person name="Herman A."/>
            <person name="Abrahante J.E."/>
            <person name="Garbe J."/>
        </authorList>
    </citation>
    <scope>NUCLEOTIDE SEQUENCE</scope>
    <source>
        <strain evidence="3">Duluth1</strain>
        <tissue evidence="3">Whole animal</tissue>
    </source>
</reference>
<sequence length="275" mass="29905">MQQIILLTALLALCAITQGQGQPNMMPLIPHSPPMFPGTHVPLFPAIPAPWHQGGAWTSENIYGSPFYPVGMISGQTWSTGPAWGQQWSTSDQTGTWPLNGQFGQNGQWFSSDQNGFNSQWPVNGQNGIWSPNGQNGQWAFSGQNGQWTDQSQFRPNSWEINGQQDTTLTNTDNFGTGMTTGNSNPWGMYRQLTIDSSLRNQAAAGNQGTWNQQTGFNNGFRSGTDQTGWQSIDGSLQRGFQSGIQSINNGLPSSTTSFGSPFGLNLPPWAGKKK</sequence>
<evidence type="ECO:0000256" key="1">
    <source>
        <dbReference type="SAM" id="MobiDB-lite"/>
    </source>
</evidence>
<dbReference type="Proteomes" id="UP000828390">
    <property type="component" value="Unassembled WGS sequence"/>
</dbReference>
<gene>
    <name evidence="3" type="ORF">DPMN_085586</name>
</gene>
<feature type="region of interest" description="Disordered" evidence="1">
    <location>
        <begin position="204"/>
        <end position="275"/>
    </location>
</feature>
<feature type="region of interest" description="Disordered" evidence="1">
    <location>
        <begin position="167"/>
        <end position="188"/>
    </location>
</feature>
<accession>A0A9D3YGE9</accession>
<feature type="compositionally biased region" description="Polar residues" evidence="1">
    <location>
        <begin position="167"/>
        <end position="186"/>
    </location>
</feature>
<feature type="chain" id="PRO_5039050729" evidence="2">
    <location>
        <begin position="22"/>
        <end position="275"/>
    </location>
</feature>
<keyword evidence="2" id="KW-0732">Signal</keyword>
<evidence type="ECO:0000313" key="4">
    <source>
        <dbReference type="Proteomes" id="UP000828390"/>
    </source>
</evidence>
<reference evidence="3" key="1">
    <citation type="journal article" date="2019" name="bioRxiv">
        <title>The Genome of the Zebra Mussel, Dreissena polymorpha: A Resource for Invasive Species Research.</title>
        <authorList>
            <person name="McCartney M.A."/>
            <person name="Auch B."/>
            <person name="Kono T."/>
            <person name="Mallez S."/>
            <person name="Zhang Y."/>
            <person name="Obille A."/>
            <person name="Becker A."/>
            <person name="Abrahante J.E."/>
            <person name="Garbe J."/>
            <person name="Badalamenti J.P."/>
            <person name="Herman A."/>
            <person name="Mangelson H."/>
            <person name="Liachko I."/>
            <person name="Sullivan S."/>
            <person name="Sone E.D."/>
            <person name="Koren S."/>
            <person name="Silverstein K.A.T."/>
            <person name="Beckman K.B."/>
            <person name="Gohl D.M."/>
        </authorList>
    </citation>
    <scope>NUCLEOTIDE SEQUENCE</scope>
    <source>
        <strain evidence="3">Duluth1</strain>
        <tissue evidence="3">Whole animal</tissue>
    </source>
</reference>
<feature type="compositionally biased region" description="Polar residues" evidence="1">
    <location>
        <begin position="204"/>
        <end position="260"/>
    </location>
</feature>
<dbReference type="AlphaFoldDB" id="A0A9D3YGE9"/>
<protein>
    <submittedName>
        <fullName evidence="3">Uncharacterized protein</fullName>
    </submittedName>
</protein>
<keyword evidence="4" id="KW-1185">Reference proteome</keyword>
<name>A0A9D3YGE9_DREPO</name>
<proteinExistence type="predicted"/>